<dbReference type="Pfam" id="PF00701">
    <property type="entry name" value="DHDPS"/>
    <property type="match status" value="1"/>
</dbReference>
<dbReference type="SUPFAM" id="SSF51569">
    <property type="entry name" value="Aldolase"/>
    <property type="match status" value="1"/>
</dbReference>
<dbReference type="RefSeq" id="WP_227388181.1">
    <property type="nucleotide sequence ID" value="NZ_JBHSCJ010000003.1"/>
</dbReference>
<evidence type="ECO:0000313" key="4">
    <source>
        <dbReference type="Proteomes" id="UP001319882"/>
    </source>
</evidence>
<dbReference type="SMART" id="SM01130">
    <property type="entry name" value="DHDPS"/>
    <property type="match status" value="1"/>
</dbReference>
<evidence type="ECO:0000313" key="3">
    <source>
        <dbReference type="EMBL" id="MCB8887577.1"/>
    </source>
</evidence>
<dbReference type="Gene3D" id="3.20.20.70">
    <property type="entry name" value="Aldolase class I"/>
    <property type="match status" value="1"/>
</dbReference>
<dbReference type="InterPro" id="IPR002220">
    <property type="entry name" value="DapA-like"/>
</dbReference>
<comment type="similarity">
    <text evidence="2">Belongs to the DapA family.</text>
</comment>
<evidence type="ECO:0000256" key="1">
    <source>
        <dbReference type="ARBA" id="ARBA00023239"/>
    </source>
</evidence>
<keyword evidence="1 2" id="KW-0456">Lyase</keyword>
<reference evidence="3 4" key="1">
    <citation type="journal article" date="2021" name="Sci. Rep.">
        <title>Genome analysis of a halophilic bacterium Halomonas malpeensis YU-PRIM-29(T) reveals its exopolysaccharide and pigment producing capabilities.</title>
        <authorList>
            <person name="Athmika"/>
            <person name="Ghate S.D."/>
            <person name="Arun A.B."/>
            <person name="Rao S.S."/>
            <person name="Kumar S.T.A."/>
            <person name="Kandiyil M.K."/>
            <person name="Saptami K."/>
            <person name="Rekha P.D."/>
        </authorList>
    </citation>
    <scope>NUCLEOTIDE SEQUENCE [LARGE SCALE GENOMIC DNA]</scope>
    <source>
        <strain evidence="4">prim 29</strain>
    </source>
</reference>
<protein>
    <submittedName>
        <fullName evidence="3">Dihydrodipicolinate synthase family protein</fullName>
    </submittedName>
</protein>
<evidence type="ECO:0000256" key="2">
    <source>
        <dbReference type="PIRNR" id="PIRNR001365"/>
    </source>
</evidence>
<organism evidence="3 4">
    <name type="scientific">Vreelandella malpeensis</name>
    <dbReference type="NCBI Taxonomy" id="1172368"/>
    <lineage>
        <taxon>Bacteria</taxon>
        <taxon>Pseudomonadati</taxon>
        <taxon>Pseudomonadota</taxon>
        <taxon>Gammaproteobacteria</taxon>
        <taxon>Oceanospirillales</taxon>
        <taxon>Halomonadaceae</taxon>
        <taxon>Vreelandella</taxon>
    </lineage>
</organism>
<keyword evidence="4" id="KW-1185">Reference proteome</keyword>
<accession>A0ABS8DMN4</accession>
<sequence>MDAGTRTGQVWSPVITPFNERLEPDARRFAAHCQWLIDQDVGLAIFGTNSEANSLTVQEKCRLLDALVEKGVSGERLMPGVGSCSIGDTVALTQHVVKSGGTNVLMLPPFYYKGVSEEGLFRYFSEVIERAGASNLRVYLYHIPPVSQVPITLALVERLKKRYSTTIAGLKDSSGEWENTASLIDAFGDDMDIYAGSENFLLQTLRAGGAGCISATANVNPAPIAALARHFQKEDAGSRQQVLSQVRRVFEGFPMIPALKAATAHYGSDDTWSRLRPPLVELSEQQRNELYQALDELNFSMPDYATSV</sequence>
<dbReference type="EMBL" id="WHVL01000001">
    <property type="protein sequence ID" value="MCB8887577.1"/>
    <property type="molecule type" value="Genomic_DNA"/>
</dbReference>
<dbReference type="PANTHER" id="PTHR12128:SF67">
    <property type="entry name" value="BLR3884 PROTEIN"/>
    <property type="match status" value="1"/>
</dbReference>
<dbReference type="PANTHER" id="PTHR12128">
    <property type="entry name" value="DIHYDRODIPICOLINATE SYNTHASE"/>
    <property type="match status" value="1"/>
</dbReference>
<dbReference type="CDD" id="cd00408">
    <property type="entry name" value="DHDPS-like"/>
    <property type="match status" value="1"/>
</dbReference>
<dbReference type="Proteomes" id="UP001319882">
    <property type="component" value="Unassembled WGS sequence"/>
</dbReference>
<dbReference type="PIRSF" id="PIRSF001365">
    <property type="entry name" value="DHDPS"/>
    <property type="match status" value="1"/>
</dbReference>
<comment type="caution">
    <text evidence="3">The sequence shown here is derived from an EMBL/GenBank/DDBJ whole genome shotgun (WGS) entry which is preliminary data.</text>
</comment>
<proteinExistence type="inferred from homology"/>
<dbReference type="InterPro" id="IPR013785">
    <property type="entry name" value="Aldolase_TIM"/>
</dbReference>
<name>A0ABS8DMN4_9GAMM</name>
<gene>
    <name evidence="3" type="ORF">GEV37_00335</name>
</gene>